<accession>A0A8J6C0X0</accession>
<proteinExistence type="predicted"/>
<protein>
    <submittedName>
        <fullName evidence="1">Uncharacterized protein</fullName>
    </submittedName>
</protein>
<sequence>MAAPRVVLRASRAWRPCAGGRRASCAGCRRRTPGYGSPQLRLTAASAPGGYAWRSDCAEEIRKLCF</sequence>
<evidence type="ECO:0000313" key="1">
    <source>
        <dbReference type="EMBL" id="KAG8098590.1"/>
    </source>
</evidence>
<dbReference type="AlphaFoldDB" id="A0A8J6C0X0"/>
<gene>
    <name evidence="1" type="ORF">GUJ93_ZPchr0013g33987</name>
</gene>
<dbReference type="Proteomes" id="UP000729402">
    <property type="component" value="Unassembled WGS sequence"/>
</dbReference>
<reference evidence="1" key="1">
    <citation type="journal article" date="2021" name="bioRxiv">
        <title>Whole Genome Assembly and Annotation of Northern Wild Rice, Zizania palustris L., Supports a Whole Genome Duplication in the Zizania Genus.</title>
        <authorList>
            <person name="Haas M."/>
            <person name="Kono T."/>
            <person name="Macchietto M."/>
            <person name="Millas R."/>
            <person name="McGilp L."/>
            <person name="Shao M."/>
            <person name="Duquette J."/>
            <person name="Hirsch C.N."/>
            <person name="Kimball J."/>
        </authorList>
    </citation>
    <scope>NUCLEOTIDE SEQUENCE</scope>
    <source>
        <tissue evidence="1">Fresh leaf tissue</tissue>
    </source>
</reference>
<name>A0A8J6C0X0_ZIZPA</name>
<evidence type="ECO:0000313" key="2">
    <source>
        <dbReference type="Proteomes" id="UP000729402"/>
    </source>
</evidence>
<reference evidence="1" key="2">
    <citation type="submission" date="2021-02" db="EMBL/GenBank/DDBJ databases">
        <authorList>
            <person name="Kimball J.A."/>
            <person name="Haas M.W."/>
            <person name="Macchietto M."/>
            <person name="Kono T."/>
            <person name="Duquette J."/>
            <person name="Shao M."/>
        </authorList>
    </citation>
    <scope>NUCLEOTIDE SEQUENCE</scope>
    <source>
        <tissue evidence="1">Fresh leaf tissue</tissue>
    </source>
</reference>
<organism evidence="1 2">
    <name type="scientific">Zizania palustris</name>
    <name type="common">Northern wild rice</name>
    <dbReference type="NCBI Taxonomy" id="103762"/>
    <lineage>
        <taxon>Eukaryota</taxon>
        <taxon>Viridiplantae</taxon>
        <taxon>Streptophyta</taxon>
        <taxon>Embryophyta</taxon>
        <taxon>Tracheophyta</taxon>
        <taxon>Spermatophyta</taxon>
        <taxon>Magnoliopsida</taxon>
        <taxon>Liliopsida</taxon>
        <taxon>Poales</taxon>
        <taxon>Poaceae</taxon>
        <taxon>BOP clade</taxon>
        <taxon>Oryzoideae</taxon>
        <taxon>Oryzeae</taxon>
        <taxon>Zizaniinae</taxon>
        <taxon>Zizania</taxon>
    </lineage>
</organism>
<dbReference type="EMBL" id="JAAALK010000079">
    <property type="protein sequence ID" value="KAG8098590.1"/>
    <property type="molecule type" value="Genomic_DNA"/>
</dbReference>
<keyword evidence="2" id="KW-1185">Reference proteome</keyword>
<comment type="caution">
    <text evidence="1">The sequence shown here is derived from an EMBL/GenBank/DDBJ whole genome shotgun (WGS) entry which is preliminary data.</text>
</comment>